<comment type="caution">
    <text evidence="1">The sequence shown here is derived from an EMBL/GenBank/DDBJ whole genome shotgun (WGS) entry which is preliminary data.</text>
</comment>
<dbReference type="Proteomes" id="UP001161325">
    <property type="component" value="Unassembled WGS sequence"/>
</dbReference>
<dbReference type="RefSeq" id="WP_284349163.1">
    <property type="nucleotide sequence ID" value="NZ_BRXS01000002.1"/>
</dbReference>
<organism evidence="1 2">
    <name type="scientific">Roseisolibacter agri</name>
    <dbReference type="NCBI Taxonomy" id="2014610"/>
    <lineage>
        <taxon>Bacteria</taxon>
        <taxon>Pseudomonadati</taxon>
        <taxon>Gemmatimonadota</taxon>
        <taxon>Gemmatimonadia</taxon>
        <taxon>Gemmatimonadales</taxon>
        <taxon>Gemmatimonadaceae</taxon>
        <taxon>Roseisolibacter</taxon>
    </lineage>
</organism>
<accession>A0AA37V5Y5</accession>
<dbReference type="EMBL" id="BRXS01000002">
    <property type="protein sequence ID" value="GLC24716.1"/>
    <property type="molecule type" value="Genomic_DNA"/>
</dbReference>
<name>A0AA37V5Y5_9BACT</name>
<gene>
    <name evidence="1" type="ORF">rosag_12290</name>
</gene>
<evidence type="ECO:0000313" key="1">
    <source>
        <dbReference type="EMBL" id="GLC24716.1"/>
    </source>
</evidence>
<dbReference type="AlphaFoldDB" id="A0AA37V5Y5"/>
<sequence length="332" mass="38089">MRTYLDTYCLSALEQALKKQPQEAVRFLDTWRDAGCVLTLTQAHLLEIGQLANEQLIAERLSAVALLGPALLSTTDPRPREALVQLLVANEVEHPELTNFDACFPSYEYLRSWLFVPASHDQIQTLVLRLRDKALAARQLRVRAAAQNTRTRIERQQIKKSDPAFELRFRKWYESGLVREYAFVHRTEKRPDVHDYEMIGREFFYPLGFPPFFDRIAVWAETLPSDRMSAIVHALDPYHAPAMSYTLMANRVHERSTRRAKPSDLPDWGHLAYAPYVDLAFADKATVNAVESEIRDRPQLVSPWGNRRITRAASIGAMREAIVAARESLSRE</sequence>
<reference evidence="1" key="1">
    <citation type="submission" date="2022-08" db="EMBL/GenBank/DDBJ databases">
        <title>Draft genome sequencing of Roseisolibacter agri AW1220.</title>
        <authorList>
            <person name="Tobiishi Y."/>
            <person name="Tonouchi A."/>
        </authorList>
    </citation>
    <scope>NUCLEOTIDE SEQUENCE</scope>
    <source>
        <strain evidence="1">AW1220</strain>
    </source>
</reference>
<evidence type="ECO:0000313" key="2">
    <source>
        <dbReference type="Proteomes" id="UP001161325"/>
    </source>
</evidence>
<protein>
    <submittedName>
        <fullName evidence="1">Uncharacterized protein</fullName>
    </submittedName>
</protein>
<proteinExistence type="predicted"/>
<keyword evidence="2" id="KW-1185">Reference proteome</keyword>